<evidence type="ECO:0000313" key="3">
    <source>
        <dbReference type="EMBL" id="GHC79048.1"/>
    </source>
</evidence>
<dbReference type="EMBL" id="BMYK01000004">
    <property type="protein sequence ID" value="GHC79048.1"/>
    <property type="molecule type" value="Genomic_DNA"/>
</dbReference>
<evidence type="ECO:0000256" key="1">
    <source>
        <dbReference type="SAM" id="SignalP"/>
    </source>
</evidence>
<accession>A0ABQ3FZL5</accession>
<feature type="domain" description="Ice-binding protein C-terminal" evidence="2">
    <location>
        <begin position="152"/>
        <end position="177"/>
    </location>
</feature>
<reference evidence="4" key="1">
    <citation type="journal article" date="2019" name="Int. J. Syst. Evol. Microbiol.">
        <title>The Global Catalogue of Microorganisms (GCM) 10K type strain sequencing project: providing services to taxonomists for standard genome sequencing and annotation.</title>
        <authorList>
            <consortium name="The Broad Institute Genomics Platform"/>
            <consortium name="The Broad Institute Genome Sequencing Center for Infectious Disease"/>
            <person name="Wu L."/>
            <person name="Ma J."/>
        </authorList>
    </citation>
    <scope>NUCLEOTIDE SEQUENCE [LARGE SCALE GENOMIC DNA]</scope>
    <source>
        <strain evidence="4">KCTC 23314</strain>
    </source>
</reference>
<feature type="signal peptide" evidence="1">
    <location>
        <begin position="1"/>
        <end position="24"/>
    </location>
</feature>
<feature type="chain" id="PRO_5045553684" description="Ice-binding protein C-terminal domain-containing protein" evidence="1">
    <location>
        <begin position="25"/>
        <end position="180"/>
    </location>
</feature>
<dbReference type="NCBIfam" id="TIGR02595">
    <property type="entry name" value="PEP_CTERM"/>
    <property type="match status" value="1"/>
</dbReference>
<evidence type="ECO:0000313" key="4">
    <source>
        <dbReference type="Proteomes" id="UP000626210"/>
    </source>
</evidence>
<sequence length="180" mass="18743">MRFSRMKKSAAAALLAACAAMAQAGVVTSTLADFSTGDSVWSSWPLALNVGQFNFSSQGNIVSATLSGTFGNGFSSTTTEVFVYGDGVEVAYCSLWDDCATNSEVSPPTAFSYTFTGAELALLQDGALNLSISKEYDGYVNLGSLTLTLVNDVPEPASAALLLAGLAGLGWSRRARRPQA</sequence>
<proteinExistence type="predicted"/>
<name>A0ABQ3FZL5_9BURK</name>
<comment type="caution">
    <text evidence="3">The sequence shown here is derived from an EMBL/GenBank/DDBJ whole genome shotgun (WGS) entry which is preliminary data.</text>
</comment>
<gene>
    <name evidence="3" type="ORF">GCM10007320_20000</name>
</gene>
<protein>
    <recommendedName>
        <fullName evidence="2">Ice-binding protein C-terminal domain-containing protein</fullName>
    </recommendedName>
</protein>
<keyword evidence="4" id="KW-1185">Reference proteome</keyword>
<dbReference type="Pfam" id="PF07589">
    <property type="entry name" value="PEP-CTERM"/>
    <property type="match status" value="1"/>
</dbReference>
<organism evidence="3 4">
    <name type="scientific">Pseudorhodoferax aquiterrae</name>
    <dbReference type="NCBI Taxonomy" id="747304"/>
    <lineage>
        <taxon>Bacteria</taxon>
        <taxon>Pseudomonadati</taxon>
        <taxon>Pseudomonadota</taxon>
        <taxon>Betaproteobacteria</taxon>
        <taxon>Burkholderiales</taxon>
        <taxon>Comamonadaceae</taxon>
    </lineage>
</organism>
<keyword evidence="1" id="KW-0732">Signal</keyword>
<evidence type="ECO:0000259" key="2">
    <source>
        <dbReference type="Pfam" id="PF07589"/>
    </source>
</evidence>
<dbReference type="Proteomes" id="UP000626210">
    <property type="component" value="Unassembled WGS sequence"/>
</dbReference>
<dbReference type="InterPro" id="IPR013424">
    <property type="entry name" value="Ice-binding_C"/>
</dbReference>